<evidence type="ECO:0000313" key="2">
    <source>
        <dbReference type="Proteomes" id="UP001465976"/>
    </source>
</evidence>
<comment type="caution">
    <text evidence="1">The sequence shown here is derived from an EMBL/GenBank/DDBJ whole genome shotgun (WGS) entry which is preliminary data.</text>
</comment>
<evidence type="ECO:0000313" key="1">
    <source>
        <dbReference type="EMBL" id="KAL0575000.1"/>
    </source>
</evidence>
<sequence length="264" mass="31010">MAYKLVHPYRVVTQRQEFWQRSQPPLPTQSITARRHFTEDSYIQASWRGNEATLTGSEFFQRLKRNQDPARHTNSTQTMHERIREEITPTSPTITPHARSLEVVHGDLFGESADDESNEAHIAHLLVRDLVEKMADETSRSTPTPETETNLLEAAAATSIPKPKLQRYKNGQFPLTSLKTQYQWSDDTYKRVQKRCKELVPTYFNPRRTWIRQTNREQSEGWMCETMTREFPFLAEYEGCWPVRHFIRRILQGTSGKAKRKREE</sequence>
<dbReference type="EMBL" id="JBAHYK010000345">
    <property type="protein sequence ID" value="KAL0575000.1"/>
    <property type="molecule type" value="Genomic_DNA"/>
</dbReference>
<gene>
    <name evidence="1" type="ORF">V5O48_006968</name>
</gene>
<name>A0ABR3FIS5_9AGAR</name>
<proteinExistence type="predicted"/>
<reference evidence="1 2" key="1">
    <citation type="submission" date="2024-02" db="EMBL/GenBank/DDBJ databases">
        <title>A draft genome for the cacao thread blight pathogen Marasmius crinis-equi.</title>
        <authorList>
            <person name="Cohen S.P."/>
            <person name="Baruah I.K."/>
            <person name="Amoako-Attah I."/>
            <person name="Bukari Y."/>
            <person name="Meinhardt L.W."/>
            <person name="Bailey B.A."/>
        </authorList>
    </citation>
    <scope>NUCLEOTIDE SEQUENCE [LARGE SCALE GENOMIC DNA]</scope>
    <source>
        <strain evidence="1 2">GH-76</strain>
    </source>
</reference>
<dbReference type="Proteomes" id="UP001465976">
    <property type="component" value="Unassembled WGS sequence"/>
</dbReference>
<keyword evidence="2" id="KW-1185">Reference proteome</keyword>
<accession>A0ABR3FIS5</accession>
<organism evidence="1 2">
    <name type="scientific">Marasmius crinis-equi</name>
    <dbReference type="NCBI Taxonomy" id="585013"/>
    <lineage>
        <taxon>Eukaryota</taxon>
        <taxon>Fungi</taxon>
        <taxon>Dikarya</taxon>
        <taxon>Basidiomycota</taxon>
        <taxon>Agaricomycotina</taxon>
        <taxon>Agaricomycetes</taxon>
        <taxon>Agaricomycetidae</taxon>
        <taxon>Agaricales</taxon>
        <taxon>Marasmiineae</taxon>
        <taxon>Marasmiaceae</taxon>
        <taxon>Marasmius</taxon>
    </lineage>
</organism>
<protein>
    <submittedName>
        <fullName evidence="1">Uncharacterized protein</fullName>
    </submittedName>
</protein>